<evidence type="ECO:0000313" key="2">
    <source>
        <dbReference type="Proteomes" id="UP000298663"/>
    </source>
</evidence>
<evidence type="ECO:0000313" key="1">
    <source>
        <dbReference type="EMBL" id="TMS33383.1"/>
    </source>
</evidence>
<reference evidence="1 2" key="2">
    <citation type="journal article" date="2019" name="G3 (Bethesda)">
        <title>Hybrid Assembly of the Genome of the Entomopathogenic Nematode Steinernema carpocapsae Identifies the X-Chromosome.</title>
        <authorList>
            <person name="Serra L."/>
            <person name="Macchietto M."/>
            <person name="Macias-Munoz A."/>
            <person name="McGill C.J."/>
            <person name="Rodriguez I.M."/>
            <person name="Rodriguez B."/>
            <person name="Murad R."/>
            <person name="Mortazavi A."/>
        </authorList>
    </citation>
    <scope>NUCLEOTIDE SEQUENCE [LARGE SCALE GENOMIC DNA]</scope>
    <source>
        <strain evidence="1 2">ALL</strain>
    </source>
</reference>
<proteinExistence type="predicted"/>
<dbReference type="EMBL" id="AZBU02000001">
    <property type="protein sequence ID" value="TMS33383.1"/>
    <property type="molecule type" value="Genomic_DNA"/>
</dbReference>
<gene>
    <name evidence="1" type="ORF">L596_001131</name>
</gene>
<reference evidence="1 2" key="1">
    <citation type="journal article" date="2015" name="Genome Biol.">
        <title>Comparative genomics of Steinernema reveals deeply conserved gene regulatory networks.</title>
        <authorList>
            <person name="Dillman A.R."/>
            <person name="Macchietto M."/>
            <person name="Porter C.F."/>
            <person name="Rogers A."/>
            <person name="Williams B."/>
            <person name="Antoshechkin I."/>
            <person name="Lee M.M."/>
            <person name="Goodwin Z."/>
            <person name="Lu X."/>
            <person name="Lewis E.E."/>
            <person name="Goodrich-Blair H."/>
            <person name="Stock S.P."/>
            <person name="Adams B.J."/>
            <person name="Sternberg P.W."/>
            <person name="Mortazavi A."/>
        </authorList>
    </citation>
    <scope>NUCLEOTIDE SEQUENCE [LARGE SCALE GENOMIC DNA]</scope>
    <source>
        <strain evidence="1 2">ALL</strain>
    </source>
</reference>
<organism evidence="1 2">
    <name type="scientific">Steinernema carpocapsae</name>
    <name type="common">Entomopathogenic nematode</name>
    <dbReference type="NCBI Taxonomy" id="34508"/>
    <lineage>
        <taxon>Eukaryota</taxon>
        <taxon>Metazoa</taxon>
        <taxon>Ecdysozoa</taxon>
        <taxon>Nematoda</taxon>
        <taxon>Chromadorea</taxon>
        <taxon>Rhabditida</taxon>
        <taxon>Tylenchina</taxon>
        <taxon>Panagrolaimomorpha</taxon>
        <taxon>Strongyloidoidea</taxon>
        <taxon>Steinernematidae</taxon>
        <taxon>Steinernema</taxon>
    </lineage>
</organism>
<accession>A0A4V6I7B5</accession>
<name>A0A4V6I7B5_STECR</name>
<dbReference type="EMBL" id="CM016762">
    <property type="protein sequence ID" value="TMS33383.1"/>
    <property type="molecule type" value="Genomic_DNA"/>
</dbReference>
<dbReference type="Proteomes" id="UP000298663">
    <property type="component" value="Chromosome X"/>
</dbReference>
<keyword evidence="2" id="KW-1185">Reference proteome</keyword>
<protein>
    <submittedName>
        <fullName evidence="1">Uncharacterized protein</fullName>
    </submittedName>
</protein>
<sequence length="105" mass="11957">MRKVYLTQECPEKFRGQLPFLEPGFNPGVEANVCPQYDKLLMLSGCSTRAILIELAPYRLLIQSMLVNIRTLKDLPWEFRPAWEQLVAQVQEKVPSGKGLGCHIV</sequence>
<comment type="caution">
    <text evidence="1">The sequence shown here is derived from an EMBL/GenBank/DDBJ whole genome shotgun (WGS) entry which is preliminary data.</text>
</comment>
<dbReference type="AlphaFoldDB" id="A0A4V6I7B5"/>